<name>A0A6A1W668_9ROSI</name>
<organism evidence="6 7">
    <name type="scientific">Morella rubra</name>
    <name type="common">Chinese bayberry</name>
    <dbReference type="NCBI Taxonomy" id="262757"/>
    <lineage>
        <taxon>Eukaryota</taxon>
        <taxon>Viridiplantae</taxon>
        <taxon>Streptophyta</taxon>
        <taxon>Embryophyta</taxon>
        <taxon>Tracheophyta</taxon>
        <taxon>Spermatophyta</taxon>
        <taxon>Magnoliopsida</taxon>
        <taxon>eudicotyledons</taxon>
        <taxon>Gunneridae</taxon>
        <taxon>Pentapetalae</taxon>
        <taxon>rosids</taxon>
        <taxon>fabids</taxon>
        <taxon>Fagales</taxon>
        <taxon>Myricaceae</taxon>
        <taxon>Morella</taxon>
    </lineage>
</organism>
<dbReference type="PANTHER" id="PTHR45931">
    <property type="entry name" value="SI:CH211-59O9.10"/>
    <property type="match status" value="1"/>
</dbReference>
<dbReference type="OrthoDB" id="4348522at2759"/>
<dbReference type="GO" id="GO:0005634">
    <property type="term" value="C:nucleus"/>
    <property type="evidence" value="ECO:0007669"/>
    <property type="project" value="TreeGrafter"/>
</dbReference>
<evidence type="ECO:0000313" key="7">
    <source>
        <dbReference type="Proteomes" id="UP000516437"/>
    </source>
</evidence>
<dbReference type="PANTHER" id="PTHR45931:SF16">
    <property type="entry name" value="RING_U-BOX SUPERFAMILY PROTEIN"/>
    <property type="match status" value="1"/>
</dbReference>
<keyword evidence="7" id="KW-1185">Reference proteome</keyword>
<evidence type="ECO:0000256" key="3">
    <source>
        <dbReference type="ARBA" id="ARBA00022833"/>
    </source>
</evidence>
<dbReference type="InterPro" id="IPR001841">
    <property type="entry name" value="Znf_RING"/>
</dbReference>
<dbReference type="Gene3D" id="3.30.40.10">
    <property type="entry name" value="Zinc/RING finger domain, C3HC4 (zinc finger)"/>
    <property type="match status" value="1"/>
</dbReference>
<dbReference type="GO" id="GO:0061630">
    <property type="term" value="F:ubiquitin protein ligase activity"/>
    <property type="evidence" value="ECO:0007669"/>
    <property type="project" value="TreeGrafter"/>
</dbReference>
<feature type="domain" description="RING-type" evidence="5">
    <location>
        <begin position="178"/>
        <end position="223"/>
    </location>
</feature>
<protein>
    <recommendedName>
        <fullName evidence="5">RING-type domain-containing protein</fullName>
    </recommendedName>
</protein>
<dbReference type="Proteomes" id="UP000516437">
    <property type="component" value="Chromosome 3"/>
</dbReference>
<dbReference type="EMBL" id="RXIC02000021">
    <property type="protein sequence ID" value="KAB1220701.1"/>
    <property type="molecule type" value="Genomic_DNA"/>
</dbReference>
<sequence length="227" mass="25156">MATTTTRLSVEIDAERVHTAPPTGTLEVHRSSEYQKLMRVRNGDSVVLDYIITASTTVLELQVPPQALLFPDRHRDYLSTAISRLNLGPEDHEDVTQCIVSTALNQAAGPSGFTGYSMVVDLKFRQIDEVDERLHTFETMLMEEMDLAPKGAPRSAIYRLIKNGSFVASKTDEDLGTCSICLEDFSSSAGADQALLRMDCSHVYHQSCILPWLAKSNTCPTCRDKVD</sequence>
<evidence type="ECO:0000256" key="4">
    <source>
        <dbReference type="PROSITE-ProRule" id="PRU00175"/>
    </source>
</evidence>
<dbReference type="AlphaFoldDB" id="A0A6A1W668"/>
<dbReference type="SUPFAM" id="SSF57850">
    <property type="entry name" value="RING/U-box"/>
    <property type="match status" value="1"/>
</dbReference>
<evidence type="ECO:0000256" key="1">
    <source>
        <dbReference type="ARBA" id="ARBA00022723"/>
    </source>
</evidence>
<dbReference type="SMART" id="SM00184">
    <property type="entry name" value="RING"/>
    <property type="match status" value="1"/>
</dbReference>
<gene>
    <name evidence="6" type="ORF">CJ030_MR3G009349</name>
</gene>
<dbReference type="PROSITE" id="PS50089">
    <property type="entry name" value="ZF_RING_2"/>
    <property type="match status" value="1"/>
</dbReference>
<dbReference type="GO" id="GO:0008270">
    <property type="term" value="F:zinc ion binding"/>
    <property type="evidence" value="ECO:0007669"/>
    <property type="project" value="UniProtKB-KW"/>
</dbReference>
<evidence type="ECO:0000256" key="2">
    <source>
        <dbReference type="ARBA" id="ARBA00022771"/>
    </source>
</evidence>
<dbReference type="GO" id="GO:0006511">
    <property type="term" value="P:ubiquitin-dependent protein catabolic process"/>
    <property type="evidence" value="ECO:0007669"/>
    <property type="project" value="TreeGrafter"/>
</dbReference>
<dbReference type="Pfam" id="PF13639">
    <property type="entry name" value="zf-RING_2"/>
    <property type="match status" value="1"/>
</dbReference>
<reference evidence="6 7" key="1">
    <citation type="journal article" date="2019" name="Plant Biotechnol. J.">
        <title>The red bayberry genome and genetic basis of sex determination.</title>
        <authorList>
            <person name="Jia H.M."/>
            <person name="Jia H.J."/>
            <person name="Cai Q.L."/>
            <person name="Wang Y."/>
            <person name="Zhao H.B."/>
            <person name="Yang W.F."/>
            <person name="Wang G.Y."/>
            <person name="Li Y.H."/>
            <person name="Zhan D.L."/>
            <person name="Shen Y.T."/>
            <person name="Niu Q.F."/>
            <person name="Chang L."/>
            <person name="Qiu J."/>
            <person name="Zhao L."/>
            <person name="Xie H.B."/>
            <person name="Fu W.Y."/>
            <person name="Jin J."/>
            <person name="Li X.W."/>
            <person name="Jiao Y."/>
            <person name="Zhou C.C."/>
            <person name="Tu T."/>
            <person name="Chai C.Y."/>
            <person name="Gao J.L."/>
            <person name="Fan L.J."/>
            <person name="van de Weg E."/>
            <person name="Wang J.Y."/>
            <person name="Gao Z.S."/>
        </authorList>
    </citation>
    <scope>NUCLEOTIDE SEQUENCE [LARGE SCALE GENOMIC DNA]</scope>
    <source>
        <tissue evidence="6">Leaves</tissue>
    </source>
</reference>
<proteinExistence type="predicted"/>
<keyword evidence="3" id="KW-0862">Zinc</keyword>
<keyword evidence="2 4" id="KW-0863">Zinc-finger</keyword>
<keyword evidence="1" id="KW-0479">Metal-binding</keyword>
<dbReference type="InterPro" id="IPR013083">
    <property type="entry name" value="Znf_RING/FYVE/PHD"/>
</dbReference>
<dbReference type="InterPro" id="IPR051834">
    <property type="entry name" value="RING_finger_E3_ligase"/>
</dbReference>
<accession>A0A6A1W668</accession>
<evidence type="ECO:0000313" key="6">
    <source>
        <dbReference type="EMBL" id="KAB1220701.1"/>
    </source>
</evidence>
<evidence type="ECO:0000259" key="5">
    <source>
        <dbReference type="PROSITE" id="PS50089"/>
    </source>
</evidence>
<comment type="caution">
    <text evidence="6">The sequence shown here is derived from an EMBL/GenBank/DDBJ whole genome shotgun (WGS) entry which is preliminary data.</text>
</comment>
<dbReference type="CDD" id="cd16454">
    <property type="entry name" value="RING-H2_PA-TM-RING"/>
    <property type="match status" value="1"/>
</dbReference>